<dbReference type="PROSITE" id="PS51257">
    <property type="entry name" value="PROKAR_LIPOPROTEIN"/>
    <property type="match status" value="1"/>
</dbReference>
<accession>A0ABP4Q2U2</accession>
<feature type="chain" id="PRO_5046614764" description="PknH-like extracellular domain-containing protein" evidence="2">
    <location>
        <begin position="23"/>
        <end position="246"/>
    </location>
</feature>
<evidence type="ECO:0000313" key="3">
    <source>
        <dbReference type="EMBL" id="GAA1599177.1"/>
    </source>
</evidence>
<sequence length="246" mass="25359">MKLAWSPLALAAALSLSLTACGDDKSSASTTPSSTPSAVATPADPTPTETPTETGPVKRTSAELTKALLELKDLPTGFTLVPDEPDDEDVIPFSSSAGKCKPLVKFLNADKAPGSKANAHRSFTGGQEGPYIDFSLDSMNTSTAVGKLQTSYREAVESCQKVTMRVAEQGSSPMAVEEITAPQFGEGPFAFKLTGSSGPLEGREFTMATTGVGDVIVAVGIMAGQQGELDGATEAAVEKARAVLAK</sequence>
<organism evidence="3 4">
    <name type="scientific">Kribbella sancticallisti</name>
    <dbReference type="NCBI Taxonomy" id="460087"/>
    <lineage>
        <taxon>Bacteria</taxon>
        <taxon>Bacillati</taxon>
        <taxon>Actinomycetota</taxon>
        <taxon>Actinomycetes</taxon>
        <taxon>Propionibacteriales</taxon>
        <taxon>Kribbellaceae</taxon>
        <taxon>Kribbella</taxon>
    </lineage>
</organism>
<gene>
    <name evidence="3" type="ORF">GCM10009789_61560</name>
</gene>
<feature type="compositionally biased region" description="Low complexity" evidence="1">
    <location>
        <begin position="27"/>
        <end position="54"/>
    </location>
</feature>
<keyword evidence="2" id="KW-0732">Signal</keyword>
<feature type="region of interest" description="Disordered" evidence="1">
    <location>
        <begin position="21"/>
        <end position="60"/>
    </location>
</feature>
<name>A0ABP4Q2U2_9ACTN</name>
<dbReference type="RefSeq" id="WP_344220096.1">
    <property type="nucleotide sequence ID" value="NZ_BAAAOS010000048.1"/>
</dbReference>
<evidence type="ECO:0000256" key="1">
    <source>
        <dbReference type="SAM" id="MobiDB-lite"/>
    </source>
</evidence>
<keyword evidence="4" id="KW-1185">Reference proteome</keyword>
<feature type="signal peptide" evidence="2">
    <location>
        <begin position="1"/>
        <end position="22"/>
    </location>
</feature>
<proteinExistence type="predicted"/>
<evidence type="ECO:0000256" key="2">
    <source>
        <dbReference type="SAM" id="SignalP"/>
    </source>
</evidence>
<dbReference type="Proteomes" id="UP001500393">
    <property type="component" value="Unassembled WGS sequence"/>
</dbReference>
<protein>
    <recommendedName>
        <fullName evidence="5">PknH-like extracellular domain-containing protein</fullName>
    </recommendedName>
</protein>
<reference evidence="4" key="1">
    <citation type="journal article" date="2019" name="Int. J. Syst. Evol. Microbiol.">
        <title>The Global Catalogue of Microorganisms (GCM) 10K type strain sequencing project: providing services to taxonomists for standard genome sequencing and annotation.</title>
        <authorList>
            <consortium name="The Broad Institute Genomics Platform"/>
            <consortium name="The Broad Institute Genome Sequencing Center for Infectious Disease"/>
            <person name="Wu L."/>
            <person name="Ma J."/>
        </authorList>
    </citation>
    <scope>NUCLEOTIDE SEQUENCE [LARGE SCALE GENOMIC DNA]</scope>
    <source>
        <strain evidence="4">JCM 14969</strain>
    </source>
</reference>
<dbReference type="EMBL" id="BAAAOS010000048">
    <property type="protein sequence ID" value="GAA1599177.1"/>
    <property type="molecule type" value="Genomic_DNA"/>
</dbReference>
<evidence type="ECO:0008006" key="5">
    <source>
        <dbReference type="Google" id="ProtNLM"/>
    </source>
</evidence>
<evidence type="ECO:0000313" key="4">
    <source>
        <dbReference type="Proteomes" id="UP001500393"/>
    </source>
</evidence>
<comment type="caution">
    <text evidence="3">The sequence shown here is derived from an EMBL/GenBank/DDBJ whole genome shotgun (WGS) entry which is preliminary data.</text>
</comment>